<comment type="caution">
    <text evidence="4">The sequence shown here is derived from an EMBL/GenBank/DDBJ whole genome shotgun (WGS) entry which is preliminary data.</text>
</comment>
<dbReference type="Gene3D" id="3.90.180.10">
    <property type="entry name" value="Medium-chain alcohol dehydrogenases, catalytic domain"/>
    <property type="match status" value="1"/>
</dbReference>
<dbReference type="Pfam" id="PF00107">
    <property type="entry name" value="ADH_zinc_N"/>
    <property type="match status" value="1"/>
</dbReference>
<reference evidence="4 5" key="1">
    <citation type="submission" date="2023-06" db="EMBL/GenBank/DDBJ databases">
        <title>Sporosarcina sp. nov., isolated from Korean traditional fermented seafood 'Jeotgal'.</title>
        <authorList>
            <person name="Yang A.-I."/>
            <person name="Shin N.-R."/>
        </authorList>
    </citation>
    <scope>NUCLEOTIDE SEQUENCE [LARGE SCALE GENOMIC DNA]</scope>
    <source>
        <strain evidence="4 5">KCTC3840</strain>
    </source>
</reference>
<dbReference type="InterPro" id="IPR045010">
    <property type="entry name" value="MDR_fam"/>
</dbReference>
<proteinExistence type="predicted"/>
<dbReference type="SUPFAM" id="SSF50129">
    <property type="entry name" value="GroES-like"/>
    <property type="match status" value="2"/>
</dbReference>
<dbReference type="InterPro" id="IPR036291">
    <property type="entry name" value="NAD(P)-bd_dom_sf"/>
</dbReference>
<dbReference type="SMART" id="SM00829">
    <property type="entry name" value="PKS_ER"/>
    <property type="match status" value="1"/>
</dbReference>
<gene>
    <name evidence="4" type="ORF">QT716_11905</name>
</gene>
<evidence type="ECO:0000313" key="5">
    <source>
        <dbReference type="Proteomes" id="UP001280629"/>
    </source>
</evidence>
<organism evidence="4 5">
    <name type="scientific">Sporosarcina aquimarina</name>
    <dbReference type="NCBI Taxonomy" id="114975"/>
    <lineage>
        <taxon>Bacteria</taxon>
        <taxon>Bacillati</taxon>
        <taxon>Bacillota</taxon>
        <taxon>Bacilli</taxon>
        <taxon>Bacillales</taxon>
        <taxon>Caryophanaceae</taxon>
        <taxon>Sporosarcina</taxon>
    </lineage>
</organism>
<keyword evidence="5" id="KW-1185">Reference proteome</keyword>
<name>A0ABU4G197_9BACL</name>
<dbReference type="InterPro" id="IPR020843">
    <property type="entry name" value="ER"/>
</dbReference>
<dbReference type="Proteomes" id="UP001280629">
    <property type="component" value="Unassembled WGS sequence"/>
</dbReference>
<evidence type="ECO:0000259" key="3">
    <source>
        <dbReference type="SMART" id="SM00829"/>
    </source>
</evidence>
<feature type="compositionally biased region" description="Polar residues" evidence="2">
    <location>
        <begin position="1"/>
        <end position="11"/>
    </location>
</feature>
<dbReference type="InterPro" id="IPR041694">
    <property type="entry name" value="ADH_N_2"/>
</dbReference>
<feature type="region of interest" description="Disordered" evidence="2">
    <location>
        <begin position="1"/>
        <end position="23"/>
    </location>
</feature>
<dbReference type="Gene3D" id="3.40.50.720">
    <property type="entry name" value="NAD(P)-binding Rossmann-like Domain"/>
    <property type="match status" value="1"/>
</dbReference>
<evidence type="ECO:0000256" key="2">
    <source>
        <dbReference type="SAM" id="MobiDB-lite"/>
    </source>
</evidence>
<dbReference type="SUPFAM" id="SSF51735">
    <property type="entry name" value="NAD(P)-binding Rossmann-fold domains"/>
    <property type="match status" value="1"/>
</dbReference>
<dbReference type="RefSeq" id="WP_317936302.1">
    <property type="nucleotide sequence ID" value="NZ_JAUBDH010000007.1"/>
</dbReference>
<keyword evidence="1" id="KW-0560">Oxidoreductase</keyword>
<dbReference type="PANTHER" id="PTHR43205:SF7">
    <property type="entry name" value="PROSTAGLANDIN REDUCTASE 1"/>
    <property type="match status" value="1"/>
</dbReference>
<accession>A0ABU4G197</accession>
<dbReference type="PANTHER" id="PTHR43205">
    <property type="entry name" value="PROSTAGLANDIN REDUCTASE"/>
    <property type="match status" value="1"/>
</dbReference>
<sequence length="337" mass="36985">MTSLKNRQIQLANRPEGKPQTSDFELVGADVPELKDGEILIQTLFLSVDPGMRNMMKDKESYTSPFGLHEVLTGRSVGKVIESKNKNFEKGDAVFERLGWQDYSVSNGEATKKIDIDIAPASAYLGVLGVPGLVAYFGLTEIAPPEKGETVVVSGASGAVGMNAGQIAKIKGCRVVGIAGSDEKNRYLTEELGFDEAINYKTTKDMKAALEKVCPDGIDIYFDNVGGEITDAALQLINYHARVVVSGQTSQYNEENPDQGPRFLNQLVTKSAMIKGFVVYDYEDKNDEAIEQMAKWIQEGKLKYKENIVEGLENSPQAFIDLFESKSFGKQVVKVSE</sequence>
<dbReference type="CDD" id="cd05288">
    <property type="entry name" value="PGDH"/>
    <property type="match status" value="1"/>
</dbReference>
<protein>
    <submittedName>
        <fullName evidence="4">NADP-dependent oxidoreductase</fullName>
    </submittedName>
</protein>
<dbReference type="EMBL" id="JAUBDH010000007">
    <property type="protein sequence ID" value="MDW0110742.1"/>
    <property type="molecule type" value="Genomic_DNA"/>
</dbReference>
<dbReference type="Pfam" id="PF16884">
    <property type="entry name" value="ADH_N_2"/>
    <property type="match status" value="1"/>
</dbReference>
<evidence type="ECO:0000256" key="1">
    <source>
        <dbReference type="ARBA" id="ARBA00023002"/>
    </source>
</evidence>
<dbReference type="InterPro" id="IPR013149">
    <property type="entry name" value="ADH-like_C"/>
</dbReference>
<evidence type="ECO:0000313" key="4">
    <source>
        <dbReference type="EMBL" id="MDW0110742.1"/>
    </source>
</evidence>
<dbReference type="InterPro" id="IPR011032">
    <property type="entry name" value="GroES-like_sf"/>
</dbReference>
<feature type="domain" description="Enoyl reductase (ER)" evidence="3">
    <location>
        <begin position="17"/>
        <end position="333"/>
    </location>
</feature>